<name>A0A0H4WT81_9BACT</name>
<dbReference type="PANTHER" id="PTHR47811">
    <property type="entry name" value="TRNA PSEUDOURIDINE SYNTHASE D"/>
    <property type="match status" value="1"/>
</dbReference>
<dbReference type="GO" id="GO:0005829">
    <property type="term" value="C:cytosol"/>
    <property type="evidence" value="ECO:0007669"/>
    <property type="project" value="TreeGrafter"/>
</dbReference>
<keyword evidence="3 4" id="KW-0413">Isomerase</keyword>
<dbReference type="GO" id="GO:0160150">
    <property type="term" value="F:tRNA pseudouridine(13) synthase activity"/>
    <property type="evidence" value="ECO:0007669"/>
    <property type="project" value="UniProtKB-EC"/>
</dbReference>
<dbReference type="CDD" id="cd01291">
    <property type="entry name" value="PseudoU_synth"/>
    <property type="match status" value="1"/>
</dbReference>
<dbReference type="STRING" id="1297742.A176_001680"/>
<feature type="region of interest" description="Disordered" evidence="5">
    <location>
        <begin position="280"/>
        <end position="299"/>
    </location>
</feature>
<evidence type="ECO:0000256" key="5">
    <source>
        <dbReference type="SAM" id="MobiDB-lite"/>
    </source>
</evidence>
<feature type="active site" description="Nucleophile" evidence="4">
    <location>
        <position position="80"/>
    </location>
</feature>
<proteinExistence type="inferred from homology"/>
<dbReference type="InterPro" id="IPR020103">
    <property type="entry name" value="PsdUridine_synth_cat_dom_sf"/>
</dbReference>
<dbReference type="Gene3D" id="3.30.2340.10">
    <property type="entry name" value="TruD, insertion domain"/>
    <property type="match status" value="1"/>
</dbReference>
<dbReference type="InterPro" id="IPR043165">
    <property type="entry name" value="TruD_insert_sf"/>
</dbReference>
<organism evidence="7 8">
    <name type="scientific">Pseudomyxococcus hansupus</name>
    <dbReference type="NCBI Taxonomy" id="1297742"/>
    <lineage>
        <taxon>Bacteria</taxon>
        <taxon>Pseudomonadati</taxon>
        <taxon>Myxococcota</taxon>
        <taxon>Myxococcia</taxon>
        <taxon>Myxococcales</taxon>
        <taxon>Cystobacterineae</taxon>
        <taxon>Myxococcaceae</taxon>
        <taxon>Pseudomyxococcus</taxon>
    </lineage>
</organism>
<dbReference type="Pfam" id="PF01142">
    <property type="entry name" value="TruD"/>
    <property type="match status" value="2"/>
</dbReference>
<dbReference type="AlphaFoldDB" id="A0A0H4WT81"/>
<dbReference type="Proteomes" id="UP000009026">
    <property type="component" value="Chromosome"/>
</dbReference>
<dbReference type="InterPro" id="IPR011760">
    <property type="entry name" value="PsdUridine_synth_TruD_insert"/>
</dbReference>
<dbReference type="RefSeq" id="WP_002640838.1">
    <property type="nucleotide sequence ID" value="NZ_CP012109.1"/>
</dbReference>
<comment type="similarity">
    <text evidence="1 4">Belongs to the pseudouridine synthase TruD family.</text>
</comment>
<feature type="compositionally biased region" description="Basic and acidic residues" evidence="5">
    <location>
        <begin position="285"/>
        <end position="298"/>
    </location>
</feature>
<evidence type="ECO:0000256" key="1">
    <source>
        <dbReference type="ARBA" id="ARBA00007953"/>
    </source>
</evidence>
<dbReference type="HAMAP" id="MF_01082">
    <property type="entry name" value="TruD"/>
    <property type="match status" value="1"/>
</dbReference>
<evidence type="ECO:0000256" key="3">
    <source>
        <dbReference type="ARBA" id="ARBA00023235"/>
    </source>
</evidence>
<protein>
    <recommendedName>
        <fullName evidence="4">tRNA pseudouridine synthase D</fullName>
        <ecNumber evidence="4">5.4.99.27</ecNumber>
    </recommendedName>
    <alternativeName>
        <fullName evidence="4">tRNA pseudouridine(13) synthase</fullName>
    </alternativeName>
    <alternativeName>
        <fullName evidence="4">tRNA pseudouridylate synthase D</fullName>
    </alternativeName>
    <alternativeName>
        <fullName evidence="4">tRNA-uridine isomerase D</fullName>
    </alternativeName>
</protein>
<evidence type="ECO:0000313" key="8">
    <source>
        <dbReference type="Proteomes" id="UP000009026"/>
    </source>
</evidence>
<dbReference type="PATRIC" id="fig|1297742.4.peg.1700"/>
<dbReference type="PROSITE" id="PS01268">
    <property type="entry name" value="UPF0024"/>
    <property type="match status" value="1"/>
</dbReference>
<keyword evidence="8" id="KW-1185">Reference proteome</keyword>
<dbReference type="OrthoDB" id="1550679at2"/>
<sequence length="344" mass="37638">MTDSGWPRLTAEVPGCGGAFKLVPEDFEVEELPAYLPSGEGEHLYLWVEKRGRDTRELVRALAASLGVSEDDIGVAGMKDRQAITRQLVSVPARAEPKVADFALDGVQVLWTKRHGNKLRTGHLRGNRFRLRLRGVKDVGAARESFSRLVAQGVPNYFGEQRFGRAGDNADLGRLLVLGQRLPKRPDRFQRKLFLSAFQSRMFNRALAERLTAGTLATALLGDVLRKEETGGLFVCEAPDVDGPRVAAFEVSPAGPLFGPKMTASAGAVAEAEARLLSEEGVTPDDFKRGGGETEGSRRPYRVRLGAAELTPETRSEGEDLWLTFELPRGAYATEVLHELLKDG</sequence>
<dbReference type="GO" id="GO:0031119">
    <property type="term" value="P:tRNA pseudouridine synthesis"/>
    <property type="evidence" value="ECO:0007669"/>
    <property type="project" value="UniProtKB-UniRule"/>
</dbReference>
<dbReference type="InterPro" id="IPR042214">
    <property type="entry name" value="TruD_catalytic"/>
</dbReference>
<dbReference type="InterPro" id="IPR020119">
    <property type="entry name" value="PsdUridine_synth_TruD_CS"/>
</dbReference>
<dbReference type="Gene3D" id="3.30.2350.20">
    <property type="entry name" value="TruD, catalytic domain"/>
    <property type="match status" value="1"/>
</dbReference>
<evidence type="ECO:0000256" key="2">
    <source>
        <dbReference type="ARBA" id="ARBA00022694"/>
    </source>
</evidence>
<dbReference type="GO" id="GO:0003723">
    <property type="term" value="F:RNA binding"/>
    <property type="evidence" value="ECO:0007669"/>
    <property type="project" value="InterPro"/>
</dbReference>
<evidence type="ECO:0000259" key="6">
    <source>
        <dbReference type="PROSITE" id="PS50984"/>
    </source>
</evidence>
<comment type="function">
    <text evidence="4">Responsible for synthesis of pseudouridine from uracil-13 in transfer RNAs.</text>
</comment>
<dbReference type="PROSITE" id="PS50984">
    <property type="entry name" value="TRUD"/>
    <property type="match status" value="1"/>
</dbReference>
<feature type="domain" description="TRUD" evidence="6">
    <location>
        <begin position="153"/>
        <end position="303"/>
    </location>
</feature>
<dbReference type="eggNOG" id="COG0585">
    <property type="taxonomic scope" value="Bacteria"/>
</dbReference>
<gene>
    <name evidence="4" type="primary">truD</name>
    <name evidence="7" type="ORF">A176_001680</name>
</gene>
<accession>A0A0H4WT81</accession>
<dbReference type="KEGG" id="mym:A176_001680"/>
<comment type="catalytic activity">
    <reaction evidence="4">
        <text>uridine(13) in tRNA = pseudouridine(13) in tRNA</text>
        <dbReference type="Rhea" id="RHEA:42540"/>
        <dbReference type="Rhea" id="RHEA-COMP:10105"/>
        <dbReference type="Rhea" id="RHEA-COMP:10106"/>
        <dbReference type="ChEBI" id="CHEBI:65314"/>
        <dbReference type="ChEBI" id="CHEBI:65315"/>
        <dbReference type="EC" id="5.4.99.27"/>
    </reaction>
</comment>
<dbReference type="EC" id="5.4.99.27" evidence="4"/>
<dbReference type="InterPro" id="IPR001656">
    <property type="entry name" value="PsdUridine_synth_TruD"/>
</dbReference>
<dbReference type="PANTHER" id="PTHR47811:SF1">
    <property type="entry name" value="TRNA PSEUDOURIDINE SYNTHASE D"/>
    <property type="match status" value="1"/>
</dbReference>
<keyword evidence="2 4" id="KW-0819">tRNA processing</keyword>
<dbReference type="SUPFAM" id="SSF55120">
    <property type="entry name" value="Pseudouridine synthase"/>
    <property type="match status" value="1"/>
</dbReference>
<dbReference type="EMBL" id="CP012109">
    <property type="protein sequence ID" value="AKQ64768.1"/>
    <property type="molecule type" value="Genomic_DNA"/>
</dbReference>
<dbReference type="InterPro" id="IPR050170">
    <property type="entry name" value="TruD_pseudoU_synthase"/>
</dbReference>
<evidence type="ECO:0000256" key="4">
    <source>
        <dbReference type="HAMAP-Rule" id="MF_01082"/>
    </source>
</evidence>
<reference evidence="7 8" key="1">
    <citation type="journal article" date="2016" name="PLoS ONE">
        <title>Complete Genome Sequence and Comparative Genomics of a Novel Myxobacterium Myxococcus hansupus.</title>
        <authorList>
            <person name="Sharma G."/>
            <person name="Narwani T."/>
            <person name="Subramanian S."/>
        </authorList>
    </citation>
    <scope>NUCLEOTIDE SEQUENCE [LARGE SCALE GENOMIC DNA]</scope>
    <source>
        <strain evidence="8">mixupus</strain>
    </source>
</reference>
<evidence type="ECO:0000313" key="7">
    <source>
        <dbReference type="EMBL" id="AKQ64768.1"/>
    </source>
</evidence>